<sequence>MLDRRDDAGGAPRPAATAPAAAQDPITPVDNSGFDDDIPF</sequence>
<feature type="compositionally biased region" description="Low complexity" evidence="1">
    <location>
        <begin position="9"/>
        <end position="22"/>
    </location>
</feature>
<dbReference type="EMBL" id="FPHQ01000129">
    <property type="protein sequence ID" value="SFV76643.1"/>
    <property type="molecule type" value="Genomic_DNA"/>
</dbReference>
<keyword evidence="2" id="KW-0238">DNA-binding</keyword>
<reference evidence="2" key="1">
    <citation type="submission" date="2016-10" db="EMBL/GenBank/DDBJ databases">
        <authorList>
            <person name="de Groot N.N."/>
        </authorList>
    </citation>
    <scope>NUCLEOTIDE SEQUENCE</scope>
</reference>
<protein>
    <submittedName>
        <fullName evidence="2">Single-stranded DNA-binding protein</fullName>
    </submittedName>
</protein>
<dbReference type="AlphaFoldDB" id="A0A1W1D7M4"/>
<feature type="region of interest" description="Disordered" evidence="1">
    <location>
        <begin position="1"/>
        <end position="40"/>
    </location>
</feature>
<evidence type="ECO:0000313" key="2">
    <source>
        <dbReference type="EMBL" id="SFV76643.1"/>
    </source>
</evidence>
<proteinExistence type="predicted"/>
<organism evidence="2">
    <name type="scientific">hydrothermal vent metagenome</name>
    <dbReference type="NCBI Taxonomy" id="652676"/>
    <lineage>
        <taxon>unclassified sequences</taxon>
        <taxon>metagenomes</taxon>
        <taxon>ecological metagenomes</taxon>
    </lineage>
</organism>
<gene>
    <name evidence="2" type="ORF">MNB_SUP05-10-456</name>
</gene>
<evidence type="ECO:0000256" key="1">
    <source>
        <dbReference type="SAM" id="MobiDB-lite"/>
    </source>
</evidence>
<name>A0A1W1D7M4_9ZZZZ</name>
<dbReference type="GO" id="GO:0003677">
    <property type="term" value="F:DNA binding"/>
    <property type="evidence" value="ECO:0007669"/>
    <property type="project" value="UniProtKB-KW"/>
</dbReference>
<accession>A0A1W1D7M4</accession>